<feature type="compositionally biased region" description="Basic and acidic residues" evidence="1">
    <location>
        <begin position="82"/>
        <end position="110"/>
    </location>
</feature>
<evidence type="ECO:0000313" key="2">
    <source>
        <dbReference type="EMBL" id="KAJ1135218.1"/>
    </source>
</evidence>
<sequence>MPRSIITPVDHSLMPRSDSHACSTKSPSFNLTWTCSMLLHSVSIEDRLTHHDAARAEEDVENERGAEEKKDTATEQQGSDGDPNKERDIEEISGKEEESKGIRGEDTTLA</sequence>
<feature type="compositionally biased region" description="Basic and acidic residues" evidence="1">
    <location>
        <begin position="50"/>
        <end position="73"/>
    </location>
</feature>
<name>A0AAV7Q4H7_PLEWA</name>
<keyword evidence="3" id="KW-1185">Reference proteome</keyword>
<dbReference type="EMBL" id="JANPWB010000010">
    <property type="protein sequence ID" value="KAJ1135218.1"/>
    <property type="molecule type" value="Genomic_DNA"/>
</dbReference>
<proteinExistence type="predicted"/>
<protein>
    <submittedName>
        <fullName evidence="2">Uncharacterized protein</fullName>
    </submittedName>
</protein>
<comment type="caution">
    <text evidence="2">The sequence shown here is derived from an EMBL/GenBank/DDBJ whole genome shotgun (WGS) entry which is preliminary data.</text>
</comment>
<reference evidence="2" key="1">
    <citation type="journal article" date="2022" name="bioRxiv">
        <title>Sequencing and chromosome-scale assembly of the giantPleurodeles waltlgenome.</title>
        <authorList>
            <person name="Brown T."/>
            <person name="Elewa A."/>
            <person name="Iarovenko S."/>
            <person name="Subramanian E."/>
            <person name="Araus A.J."/>
            <person name="Petzold A."/>
            <person name="Susuki M."/>
            <person name="Suzuki K.-i.T."/>
            <person name="Hayashi T."/>
            <person name="Toyoda A."/>
            <person name="Oliveira C."/>
            <person name="Osipova E."/>
            <person name="Leigh N.D."/>
            <person name="Simon A."/>
            <person name="Yun M.H."/>
        </authorList>
    </citation>
    <scope>NUCLEOTIDE SEQUENCE</scope>
    <source>
        <strain evidence="2">20211129_DDA</strain>
        <tissue evidence="2">Liver</tissue>
    </source>
</reference>
<dbReference type="Proteomes" id="UP001066276">
    <property type="component" value="Chromosome 6"/>
</dbReference>
<evidence type="ECO:0000256" key="1">
    <source>
        <dbReference type="SAM" id="MobiDB-lite"/>
    </source>
</evidence>
<feature type="region of interest" description="Disordered" evidence="1">
    <location>
        <begin position="50"/>
        <end position="110"/>
    </location>
</feature>
<gene>
    <name evidence="2" type="ORF">NDU88_001662</name>
</gene>
<organism evidence="2 3">
    <name type="scientific">Pleurodeles waltl</name>
    <name type="common">Iberian ribbed newt</name>
    <dbReference type="NCBI Taxonomy" id="8319"/>
    <lineage>
        <taxon>Eukaryota</taxon>
        <taxon>Metazoa</taxon>
        <taxon>Chordata</taxon>
        <taxon>Craniata</taxon>
        <taxon>Vertebrata</taxon>
        <taxon>Euteleostomi</taxon>
        <taxon>Amphibia</taxon>
        <taxon>Batrachia</taxon>
        <taxon>Caudata</taxon>
        <taxon>Salamandroidea</taxon>
        <taxon>Salamandridae</taxon>
        <taxon>Pleurodelinae</taxon>
        <taxon>Pleurodeles</taxon>
    </lineage>
</organism>
<evidence type="ECO:0000313" key="3">
    <source>
        <dbReference type="Proteomes" id="UP001066276"/>
    </source>
</evidence>
<feature type="region of interest" description="Disordered" evidence="1">
    <location>
        <begin position="1"/>
        <end position="26"/>
    </location>
</feature>
<dbReference type="AlphaFoldDB" id="A0AAV7Q4H7"/>
<accession>A0AAV7Q4H7</accession>